<dbReference type="PANTHER" id="PTHR31451:SF39">
    <property type="entry name" value="MANNAN ENDO-1,4-BETA-MANNOSIDASE 1"/>
    <property type="match status" value="1"/>
</dbReference>
<dbReference type="STRING" id="5514.A0A395SC75"/>
<dbReference type="EMBL" id="PXOF01000055">
    <property type="protein sequence ID" value="RGP70016.1"/>
    <property type="molecule type" value="Genomic_DNA"/>
</dbReference>
<keyword evidence="8 9" id="KW-0326">Glycosidase</keyword>
<proteinExistence type="inferred from homology"/>
<feature type="domain" description="Glycoside hydrolase family 5" evidence="11">
    <location>
        <begin position="40"/>
        <end position="320"/>
    </location>
</feature>
<comment type="catalytic activity">
    <reaction evidence="1">
        <text>Random hydrolysis of (1-&gt;4)-beta-D-mannosidic linkages in mannans, galactomannans and glucomannans.</text>
        <dbReference type="EC" id="3.2.1.78"/>
    </reaction>
</comment>
<gene>
    <name evidence="12" type="ORF">FSPOR_4307</name>
</gene>
<evidence type="ECO:0000256" key="10">
    <source>
        <dbReference type="SAM" id="SignalP"/>
    </source>
</evidence>
<evidence type="ECO:0000256" key="5">
    <source>
        <dbReference type="ARBA" id="ARBA00022525"/>
    </source>
</evidence>
<evidence type="ECO:0000256" key="9">
    <source>
        <dbReference type="RuleBase" id="RU361153"/>
    </source>
</evidence>
<dbReference type="InterPro" id="IPR045053">
    <property type="entry name" value="MAN-like"/>
</dbReference>
<dbReference type="Gene3D" id="3.20.20.80">
    <property type="entry name" value="Glycosidases"/>
    <property type="match status" value="1"/>
</dbReference>
<dbReference type="InterPro" id="IPR001547">
    <property type="entry name" value="Glyco_hydro_5"/>
</dbReference>
<protein>
    <recommendedName>
        <fullName evidence="4">mannan endo-1,4-beta-mannosidase</fullName>
        <ecNumber evidence="4">3.2.1.78</ecNumber>
    </recommendedName>
</protein>
<keyword evidence="13" id="KW-1185">Reference proteome</keyword>
<comment type="caution">
    <text evidence="12">The sequence shown here is derived from an EMBL/GenBank/DDBJ whole genome shotgun (WGS) entry which is preliminary data.</text>
</comment>
<evidence type="ECO:0000256" key="3">
    <source>
        <dbReference type="ARBA" id="ARBA00005641"/>
    </source>
</evidence>
<evidence type="ECO:0000256" key="2">
    <source>
        <dbReference type="ARBA" id="ARBA00004613"/>
    </source>
</evidence>
<dbReference type="GO" id="GO:0005576">
    <property type="term" value="C:extracellular region"/>
    <property type="evidence" value="ECO:0007669"/>
    <property type="project" value="UniProtKB-SubCell"/>
</dbReference>
<dbReference type="GO" id="GO:0046355">
    <property type="term" value="P:mannan catabolic process"/>
    <property type="evidence" value="ECO:0007669"/>
    <property type="project" value="UniProtKB-ARBA"/>
</dbReference>
<dbReference type="InterPro" id="IPR017853">
    <property type="entry name" value="GH"/>
</dbReference>
<sequence>MMKFFSLASLTLALSSLTTTFAAKSFSASNLYYAAGLTDSQQTTLLSGLQSAGVKVLRVWLDGQSGSPKGTPINSYNALQGSGPDNWDDTVLNRLDTFMVKAHDYGIKLLISIHSYNALEGNSDFYGKWYGTGDFYTNSQAQANFKDRIAHVLAHVNPKNGKTWSQSSEYIFAFEAQNEAMHPQGNPSALQSWQCTMAKSIKDNLKGNTKILVTTGGGAWLDNSLLDGYFTCSSLDVLAIHAYGVGDYDTSKLKTYVTKAKNAGKKLIMQEWGACYTDASNNNCNGGSPLSTGTRDANIKKWAAQIDAAGIPWFYWQIIPNRDPHQGWDYEVGINDVNWEALKAAGKATGQAESAFDFSSYLL</sequence>
<feature type="chain" id="PRO_5017218470" description="mannan endo-1,4-beta-mannosidase" evidence="10">
    <location>
        <begin position="23"/>
        <end position="363"/>
    </location>
</feature>
<organism evidence="12 13">
    <name type="scientific">Fusarium sporotrichioides</name>
    <dbReference type="NCBI Taxonomy" id="5514"/>
    <lineage>
        <taxon>Eukaryota</taxon>
        <taxon>Fungi</taxon>
        <taxon>Dikarya</taxon>
        <taxon>Ascomycota</taxon>
        <taxon>Pezizomycotina</taxon>
        <taxon>Sordariomycetes</taxon>
        <taxon>Hypocreomycetidae</taxon>
        <taxon>Hypocreales</taxon>
        <taxon>Nectriaceae</taxon>
        <taxon>Fusarium</taxon>
    </lineage>
</organism>
<dbReference type="Proteomes" id="UP000266152">
    <property type="component" value="Unassembled WGS sequence"/>
</dbReference>
<comment type="subcellular location">
    <subcellularLocation>
        <location evidence="2">Secreted</location>
    </subcellularLocation>
</comment>
<evidence type="ECO:0000313" key="13">
    <source>
        <dbReference type="Proteomes" id="UP000266152"/>
    </source>
</evidence>
<evidence type="ECO:0000256" key="8">
    <source>
        <dbReference type="ARBA" id="ARBA00023295"/>
    </source>
</evidence>
<dbReference type="EC" id="3.2.1.78" evidence="4"/>
<keyword evidence="7 9" id="KW-0378">Hydrolase</keyword>
<evidence type="ECO:0000259" key="11">
    <source>
        <dbReference type="Pfam" id="PF00150"/>
    </source>
</evidence>
<evidence type="ECO:0000256" key="6">
    <source>
        <dbReference type="ARBA" id="ARBA00022729"/>
    </source>
</evidence>
<evidence type="ECO:0000256" key="7">
    <source>
        <dbReference type="ARBA" id="ARBA00022801"/>
    </source>
</evidence>
<dbReference type="GO" id="GO:0016985">
    <property type="term" value="F:mannan endo-1,4-beta-mannosidase activity"/>
    <property type="evidence" value="ECO:0007669"/>
    <property type="project" value="UniProtKB-EC"/>
</dbReference>
<evidence type="ECO:0000313" key="12">
    <source>
        <dbReference type="EMBL" id="RGP70016.1"/>
    </source>
</evidence>
<dbReference type="SUPFAM" id="SSF51445">
    <property type="entry name" value="(Trans)glycosidases"/>
    <property type="match status" value="1"/>
</dbReference>
<feature type="signal peptide" evidence="10">
    <location>
        <begin position="1"/>
        <end position="22"/>
    </location>
</feature>
<keyword evidence="6 10" id="KW-0732">Signal</keyword>
<name>A0A395SC75_FUSSP</name>
<dbReference type="AlphaFoldDB" id="A0A395SC75"/>
<dbReference type="PANTHER" id="PTHR31451">
    <property type="match status" value="1"/>
</dbReference>
<comment type="similarity">
    <text evidence="3 9">Belongs to the glycosyl hydrolase 5 (cellulase A) family.</text>
</comment>
<reference evidence="12 13" key="1">
    <citation type="journal article" date="2018" name="PLoS Pathog.">
        <title>Evolution of structural diversity of trichothecenes, a family of toxins produced by plant pathogenic and entomopathogenic fungi.</title>
        <authorList>
            <person name="Proctor R.H."/>
            <person name="McCormick S.P."/>
            <person name="Kim H.S."/>
            <person name="Cardoza R.E."/>
            <person name="Stanley A.M."/>
            <person name="Lindo L."/>
            <person name="Kelly A."/>
            <person name="Brown D.W."/>
            <person name="Lee T."/>
            <person name="Vaughan M.M."/>
            <person name="Alexander N.J."/>
            <person name="Busman M."/>
            <person name="Gutierrez S."/>
        </authorList>
    </citation>
    <scope>NUCLEOTIDE SEQUENCE [LARGE SCALE GENOMIC DNA]</scope>
    <source>
        <strain evidence="12 13">NRRL 3299</strain>
    </source>
</reference>
<evidence type="ECO:0000256" key="4">
    <source>
        <dbReference type="ARBA" id="ARBA00012706"/>
    </source>
</evidence>
<evidence type="ECO:0000256" key="1">
    <source>
        <dbReference type="ARBA" id="ARBA00001678"/>
    </source>
</evidence>
<keyword evidence="5" id="KW-0964">Secreted</keyword>
<dbReference type="Pfam" id="PF00150">
    <property type="entry name" value="Cellulase"/>
    <property type="match status" value="1"/>
</dbReference>
<accession>A0A395SC75</accession>